<dbReference type="SMART" id="SM00202">
    <property type="entry name" value="SR"/>
    <property type="match status" value="1"/>
</dbReference>
<keyword evidence="4" id="KW-0812">Transmembrane</keyword>
<dbReference type="PROSITE" id="PS50287">
    <property type="entry name" value="SRCR_2"/>
    <property type="match status" value="1"/>
</dbReference>
<dbReference type="GO" id="GO:0016020">
    <property type="term" value="C:membrane"/>
    <property type="evidence" value="ECO:0007669"/>
    <property type="project" value="InterPro"/>
</dbReference>
<feature type="transmembrane region" description="Helical" evidence="4">
    <location>
        <begin position="368"/>
        <end position="387"/>
    </location>
</feature>
<keyword evidence="4" id="KW-0472">Membrane</keyword>
<name>A0A7R8VM33_TIMDO</name>
<organism evidence="6">
    <name type="scientific">Timema douglasi</name>
    <name type="common">Walking stick</name>
    <dbReference type="NCBI Taxonomy" id="61478"/>
    <lineage>
        <taxon>Eukaryota</taxon>
        <taxon>Metazoa</taxon>
        <taxon>Ecdysozoa</taxon>
        <taxon>Arthropoda</taxon>
        <taxon>Hexapoda</taxon>
        <taxon>Insecta</taxon>
        <taxon>Pterygota</taxon>
        <taxon>Neoptera</taxon>
        <taxon>Polyneoptera</taxon>
        <taxon>Phasmatodea</taxon>
        <taxon>Timematodea</taxon>
        <taxon>Timematoidea</taxon>
        <taxon>Timematidae</taxon>
        <taxon>Timema</taxon>
    </lineage>
</organism>
<evidence type="ECO:0000256" key="2">
    <source>
        <dbReference type="PROSITE-ProRule" id="PRU00196"/>
    </source>
</evidence>
<dbReference type="InterPro" id="IPR001190">
    <property type="entry name" value="SRCR"/>
</dbReference>
<feature type="compositionally biased region" description="Polar residues" evidence="3">
    <location>
        <begin position="525"/>
        <end position="534"/>
    </location>
</feature>
<evidence type="ECO:0000259" key="5">
    <source>
        <dbReference type="PROSITE" id="PS50287"/>
    </source>
</evidence>
<feature type="region of interest" description="Disordered" evidence="3">
    <location>
        <begin position="477"/>
        <end position="501"/>
    </location>
</feature>
<dbReference type="InterPro" id="IPR036772">
    <property type="entry name" value="SRCR-like_dom_sf"/>
</dbReference>
<keyword evidence="4" id="KW-1133">Transmembrane helix</keyword>
<evidence type="ECO:0000256" key="4">
    <source>
        <dbReference type="SAM" id="Phobius"/>
    </source>
</evidence>
<gene>
    <name evidence="6" type="ORF">TDIB3V08_LOCUS7241</name>
</gene>
<feature type="domain" description="SRCR" evidence="5">
    <location>
        <begin position="95"/>
        <end position="203"/>
    </location>
</feature>
<dbReference type="SUPFAM" id="SSF56487">
    <property type="entry name" value="SRCR-like"/>
    <property type="match status" value="1"/>
</dbReference>
<evidence type="ECO:0000256" key="3">
    <source>
        <dbReference type="SAM" id="MobiDB-lite"/>
    </source>
</evidence>
<evidence type="ECO:0000313" key="6">
    <source>
        <dbReference type="EMBL" id="CAD7201036.1"/>
    </source>
</evidence>
<dbReference type="Gene3D" id="3.10.100.10">
    <property type="entry name" value="Mannose-Binding Protein A, subunit A"/>
    <property type="match status" value="1"/>
</dbReference>
<dbReference type="PANTHER" id="PTHR48071">
    <property type="entry name" value="SRCR DOMAIN-CONTAINING PROTEIN"/>
    <property type="match status" value="1"/>
</dbReference>
<feature type="compositionally biased region" description="Acidic residues" evidence="3">
    <location>
        <begin position="485"/>
        <end position="494"/>
    </location>
</feature>
<dbReference type="InterPro" id="IPR016187">
    <property type="entry name" value="CTDL_fold"/>
</dbReference>
<sequence>MQIYTHSSPDGRQEKFALFVPGIPVESCDGGANVHYTKDSNSVRFVEKEVSTDANPEIILSTSSSTPTTTSTTSTAPVTTQPHTHQSMSTSGQVLRLRGGSGPWEGYVEVQGSTPGWGLVCDDIHGWNILEANVAGGRIGCTGGVGRLRGKGVLMMSCIQRPSSLLSFPSLEVSQGWFVMELGGHDQLVRECTSESSVHVTCFGIVCVARDQWRGAVRASPRSGPASLVFMGAEFSWQGRPTEEDTLRITVGAVMCSGDEATLAGCRLSHNVDNCLVARDAVGVRCYLNSASHCHTEEVNFDGKCYFLVNGEDGGFTHGEAIQHCQSHGGHLLDINSQTLCAKAMSVMNRIISIGPRRSQLPMTLINTYLQTILLSIVGYGASAWAFRHKRKVIANFLRRLHITTLLIFTGAYRTMSTDSLCVALGICLLDLQIKKIGALYWLKKGDVDGWGYLDSTASLMTEMKRAEYMAKNVKRKEQEAEVEKQDEDSETETDWSPGEILGTKVPLKESRVAQLLSCDPPPTLSHTNNTQSSMRERHKRVIALTKDISQMGYKT</sequence>
<feature type="compositionally biased region" description="Low complexity" evidence="3">
    <location>
        <begin position="61"/>
        <end position="84"/>
    </location>
</feature>
<comment type="caution">
    <text evidence="2">Lacks conserved residue(s) required for the propagation of feature annotation.</text>
</comment>
<dbReference type="Gene3D" id="3.10.250.10">
    <property type="entry name" value="SRCR-like domain"/>
    <property type="match status" value="1"/>
</dbReference>
<evidence type="ECO:0000256" key="1">
    <source>
        <dbReference type="ARBA" id="ARBA00023157"/>
    </source>
</evidence>
<dbReference type="EMBL" id="OA567987">
    <property type="protein sequence ID" value="CAD7201036.1"/>
    <property type="molecule type" value="Genomic_DNA"/>
</dbReference>
<feature type="region of interest" description="Disordered" evidence="3">
    <location>
        <begin position="517"/>
        <end position="538"/>
    </location>
</feature>
<dbReference type="AlphaFoldDB" id="A0A7R8VM33"/>
<dbReference type="SUPFAM" id="SSF56436">
    <property type="entry name" value="C-type lectin-like"/>
    <property type="match status" value="1"/>
</dbReference>
<dbReference type="InterPro" id="IPR016186">
    <property type="entry name" value="C-type_lectin-like/link_sf"/>
</dbReference>
<proteinExistence type="predicted"/>
<accession>A0A7R8VM33</accession>
<reference evidence="6" key="1">
    <citation type="submission" date="2020-11" db="EMBL/GenBank/DDBJ databases">
        <authorList>
            <person name="Tran Van P."/>
        </authorList>
    </citation>
    <scope>NUCLEOTIDE SEQUENCE</scope>
</reference>
<dbReference type="PANTHER" id="PTHR48071:SF18">
    <property type="entry name" value="DELETED IN MALIGNANT BRAIN TUMORS 1 PROTEIN-RELATED"/>
    <property type="match status" value="1"/>
</dbReference>
<feature type="region of interest" description="Disordered" evidence="3">
    <location>
        <begin position="56"/>
        <end position="95"/>
    </location>
</feature>
<keyword evidence="1" id="KW-1015">Disulfide bond</keyword>
<protein>
    <recommendedName>
        <fullName evidence="5">SRCR domain-containing protein</fullName>
    </recommendedName>
</protein>